<gene>
    <name evidence="2" type="ORF">AZF00_11435</name>
</gene>
<dbReference type="STRING" id="1470434.AZF00_11435"/>
<dbReference type="InterPro" id="IPR000639">
    <property type="entry name" value="Epox_hydrolase-like"/>
</dbReference>
<dbReference type="InterPro" id="IPR029058">
    <property type="entry name" value="AB_hydrolase_fold"/>
</dbReference>
<dbReference type="Proteomes" id="UP000074119">
    <property type="component" value="Chromosome"/>
</dbReference>
<protein>
    <submittedName>
        <fullName evidence="2">3-oxoacyl-ACP reductase</fullName>
    </submittedName>
</protein>
<dbReference type="RefSeq" id="WP_062383804.1">
    <property type="nucleotide sequence ID" value="NZ_CP014544.1"/>
</dbReference>
<dbReference type="Pfam" id="PF00561">
    <property type="entry name" value="Abhydrolase_1"/>
    <property type="match status" value="1"/>
</dbReference>
<sequence length="277" mass="31121">MALQIAGLPEGQYATLANGQRIHYLDQGAGPIVVFLHGSGSGASGHSNFKYNYPYLVDQGFRVIVPDLIGYGYSDKPDDVQYHLDFFVECIQQLLAQLDVERCVLIGNSLGGAIAIKYTLDNPACVDKLVLMAPGGIEEQADYFHMPGMQVMKEVFTSGPMAPERLEDFIRRGLVYDDSIVDQQLINERWGIFQQQNSQVITSMVVPNMASRLQEIECPVLAFWGVNEQMMPETGIQTLAKNCRHIRLTLVSECGHWVMVEHRDMFNRNTADFLRNN</sequence>
<proteinExistence type="predicted"/>
<dbReference type="PRINTS" id="PR00111">
    <property type="entry name" value="ABHYDROLASE"/>
</dbReference>
<organism evidence="2 3">
    <name type="scientific">Zhongshania aliphaticivorans</name>
    <dbReference type="NCBI Taxonomy" id="1470434"/>
    <lineage>
        <taxon>Bacteria</taxon>
        <taxon>Pseudomonadati</taxon>
        <taxon>Pseudomonadota</taxon>
        <taxon>Gammaproteobacteria</taxon>
        <taxon>Cellvibrionales</taxon>
        <taxon>Spongiibacteraceae</taxon>
        <taxon>Zhongshania</taxon>
    </lineage>
</organism>
<dbReference type="PRINTS" id="PR00412">
    <property type="entry name" value="EPOXHYDRLASE"/>
</dbReference>
<evidence type="ECO:0000259" key="1">
    <source>
        <dbReference type="Pfam" id="PF00561"/>
    </source>
</evidence>
<dbReference type="SUPFAM" id="SSF53474">
    <property type="entry name" value="alpha/beta-Hydrolases"/>
    <property type="match status" value="1"/>
</dbReference>
<evidence type="ECO:0000313" key="2">
    <source>
        <dbReference type="EMBL" id="AMO68874.1"/>
    </source>
</evidence>
<dbReference type="Gene3D" id="3.40.50.1820">
    <property type="entry name" value="alpha/beta hydrolase"/>
    <property type="match status" value="1"/>
</dbReference>
<dbReference type="AlphaFoldDB" id="A0A127M6J5"/>
<dbReference type="PANTHER" id="PTHR46438:SF11">
    <property type="entry name" value="LIPASE-RELATED"/>
    <property type="match status" value="1"/>
</dbReference>
<name>A0A127M6J5_9GAMM</name>
<dbReference type="EMBL" id="CP014544">
    <property type="protein sequence ID" value="AMO68874.1"/>
    <property type="molecule type" value="Genomic_DNA"/>
</dbReference>
<evidence type="ECO:0000313" key="3">
    <source>
        <dbReference type="Proteomes" id="UP000074119"/>
    </source>
</evidence>
<reference evidence="2 3" key="1">
    <citation type="submission" date="2015-12" db="EMBL/GenBank/DDBJ databases">
        <authorList>
            <person name="Shamseldin A."/>
            <person name="Moawad H."/>
            <person name="Abd El-Rahim W.M."/>
            <person name="Sadowsky M.J."/>
        </authorList>
    </citation>
    <scope>NUCLEOTIDE SEQUENCE [LARGE SCALE GENOMIC DNA]</scope>
    <source>
        <strain evidence="2 3">SM2</strain>
    </source>
</reference>
<feature type="domain" description="AB hydrolase-1" evidence="1">
    <location>
        <begin position="31"/>
        <end position="150"/>
    </location>
</feature>
<dbReference type="GO" id="GO:0003824">
    <property type="term" value="F:catalytic activity"/>
    <property type="evidence" value="ECO:0007669"/>
    <property type="project" value="InterPro"/>
</dbReference>
<dbReference type="InterPro" id="IPR000073">
    <property type="entry name" value="AB_hydrolase_1"/>
</dbReference>
<dbReference type="KEGG" id="zal:AZF00_11435"/>
<accession>A0A127M6J5</accession>
<dbReference type="PANTHER" id="PTHR46438">
    <property type="entry name" value="ALPHA/BETA-HYDROLASES SUPERFAMILY PROTEIN"/>
    <property type="match status" value="1"/>
</dbReference>